<dbReference type="Proteomes" id="UP000224567">
    <property type="component" value="Unassembled WGS sequence"/>
</dbReference>
<accession>A0A2G2V593</accession>
<dbReference type="EMBL" id="MLFT02000257">
    <property type="protein sequence ID" value="PHT28145.1"/>
    <property type="molecule type" value="Genomic_DNA"/>
</dbReference>
<protein>
    <submittedName>
        <fullName evidence="1">Uncharacterized protein</fullName>
    </submittedName>
</protein>
<dbReference type="AlphaFoldDB" id="A0A2G2V593"/>
<comment type="caution">
    <text evidence="1">The sequence shown here is derived from an EMBL/GenBank/DDBJ whole genome shotgun (WGS) entry which is preliminary data.</text>
</comment>
<keyword evidence="2" id="KW-1185">Reference proteome</keyword>
<reference evidence="2" key="2">
    <citation type="journal article" date="2017" name="J. Anim. Genet.">
        <title>Multiple reference genome sequences of hot pepper reveal the massive evolution of plant disease resistance genes by retroduplication.</title>
        <authorList>
            <person name="Kim S."/>
            <person name="Park J."/>
            <person name="Yeom S.-I."/>
            <person name="Kim Y.-M."/>
            <person name="Seo E."/>
            <person name="Kim K.-T."/>
            <person name="Kim M.-S."/>
            <person name="Lee J.M."/>
            <person name="Cheong K."/>
            <person name="Shin H.-S."/>
            <person name="Kim S.-B."/>
            <person name="Han K."/>
            <person name="Lee J."/>
            <person name="Park M."/>
            <person name="Lee H.-A."/>
            <person name="Lee H.-Y."/>
            <person name="Lee Y."/>
            <person name="Oh S."/>
            <person name="Lee J.H."/>
            <person name="Choi E."/>
            <person name="Choi E."/>
            <person name="Lee S.E."/>
            <person name="Jeon J."/>
            <person name="Kim H."/>
            <person name="Choi G."/>
            <person name="Song H."/>
            <person name="Lee J."/>
            <person name="Lee S.-C."/>
            <person name="Kwon J.-K."/>
            <person name="Lee H.-Y."/>
            <person name="Koo N."/>
            <person name="Hong Y."/>
            <person name="Kim R.W."/>
            <person name="Kang W.-H."/>
            <person name="Huh J.H."/>
            <person name="Kang B.-C."/>
            <person name="Yang T.-J."/>
            <person name="Lee Y.-H."/>
            <person name="Bennetzen J.L."/>
            <person name="Choi D."/>
        </authorList>
    </citation>
    <scope>NUCLEOTIDE SEQUENCE [LARGE SCALE GENOMIC DNA]</scope>
    <source>
        <strain evidence="2">cv. PBC81</strain>
    </source>
</reference>
<name>A0A2G2V593_CAPBA</name>
<evidence type="ECO:0000313" key="2">
    <source>
        <dbReference type="Proteomes" id="UP000224567"/>
    </source>
</evidence>
<dbReference type="OrthoDB" id="904187at2759"/>
<organism evidence="1 2">
    <name type="scientific">Capsicum baccatum</name>
    <name type="common">Peruvian pepper</name>
    <dbReference type="NCBI Taxonomy" id="33114"/>
    <lineage>
        <taxon>Eukaryota</taxon>
        <taxon>Viridiplantae</taxon>
        <taxon>Streptophyta</taxon>
        <taxon>Embryophyta</taxon>
        <taxon>Tracheophyta</taxon>
        <taxon>Spermatophyta</taxon>
        <taxon>Magnoliopsida</taxon>
        <taxon>eudicotyledons</taxon>
        <taxon>Gunneridae</taxon>
        <taxon>Pentapetalae</taxon>
        <taxon>asterids</taxon>
        <taxon>lamiids</taxon>
        <taxon>Solanales</taxon>
        <taxon>Solanaceae</taxon>
        <taxon>Solanoideae</taxon>
        <taxon>Capsiceae</taxon>
        <taxon>Capsicum</taxon>
    </lineage>
</organism>
<gene>
    <name evidence="1" type="ORF">CQW23_32254</name>
</gene>
<sequence length="227" mass="25927">MESVELSHVYIYDGFVQHLISRSQFLESLILVNVSDQLGNICKNQLLKILKLRNCCGIKEIDAPNLGSFEYEGRCQIPELKLARESTHPKHSKIILSCDNNVNAAWFGNLRKFYQSRPLGLKFPFISPAEVLSTCIIGNCTTELLPLKRLNLCSSIKMNKCIIGHLMHMKNLSHSSSPGREPWHSRSIEIKAFDMKNQPLELRIEELAISSPTERKEVYLLLDWQCS</sequence>
<proteinExistence type="predicted"/>
<reference evidence="1 2" key="1">
    <citation type="journal article" date="2017" name="Genome Biol.">
        <title>New reference genome sequences of hot pepper reveal the massive evolution of plant disease-resistance genes by retroduplication.</title>
        <authorList>
            <person name="Kim S."/>
            <person name="Park J."/>
            <person name="Yeom S.I."/>
            <person name="Kim Y.M."/>
            <person name="Seo E."/>
            <person name="Kim K.T."/>
            <person name="Kim M.S."/>
            <person name="Lee J.M."/>
            <person name="Cheong K."/>
            <person name="Shin H.S."/>
            <person name="Kim S.B."/>
            <person name="Han K."/>
            <person name="Lee J."/>
            <person name="Park M."/>
            <person name="Lee H.A."/>
            <person name="Lee H.Y."/>
            <person name="Lee Y."/>
            <person name="Oh S."/>
            <person name="Lee J.H."/>
            <person name="Choi E."/>
            <person name="Choi E."/>
            <person name="Lee S.E."/>
            <person name="Jeon J."/>
            <person name="Kim H."/>
            <person name="Choi G."/>
            <person name="Song H."/>
            <person name="Lee J."/>
            <person name="Lee S.C."/>
            <person name="Kwon J.K."/>
            <person name="Lee H.Y."/>
            <person name="Koo N."/>
            <person name="Hong Y."/>
            <person name="Kim R.W."/>
            <person name="Kang W.H."/>
            <person name="Huh J.H."/>
            <person name="Kang B.C."/>
            <person name="Yang T.J."/>
            <person name="Lee Y.H."/>
            <person name="Bennetzen J.L."/>
            <person name="Choi D."/>
        </authorList>
    </citation>
    <scope>NUCLEOTIDE SEQUENCE [LARGE SCALE GENOMIC DNA]</scope>
    <source>
        <strain evidence="2">cv. PBC81</strain>
    </source>
</reference>
<evidence type="ECO:0000313" key="1">
    <source>
        <dbReference type="EMBL" id="PHT28145.1"/>
    </source>
</evidence>